<name>A0A914XIE4_9BILA</name>
<evidence type="ECO:0000313" key="4">
    <source>
        <dbReference type="WBParaSite" id="PSAMB.scaffold8225size6477.g31121.t1"/>
    </source>
</evidence>
<proteinExistence type="predicted"/>
<feature type="domain" description="Apple" evidence="2">
    <location>
        <begin position="145"/>
        <end position="237"/>
    </location>
</feature>
<dbReference type="AlphaFoldDB" id="A0A914XIE4"/>
<organism evidence="3 4">
    <name type="scientific">Plectus sambesii</name>
    <dbReference type="NCBI Taxonomy" id="2011161"/>
    <lineage>
        <taxon>Eukaryota</taxon>
        <taxon>Metazoa</taxon>
        <taxon>Ecdysozoa</taxon>
        <taxon>Nematoda</taxon>
        <taxon>Chromadorea</taxon>
        <taxon>Plectida</taxon>
        <taxon>Plectina</taxon>
        <taxon>Plectoidea</taxon>
        <taxon>Plectidae</taxon>
        <taxon>Plectus</taxon>
    </lineage>
</organism>
<evidence type="ECO:0000256" key="1">
    <source>
        <dbReference type="SAM" id="SignalP"/>
    </source>
</evidence>
<accession>A0A914XIE4</accession>
<dbReference type="Proteomes" id="UP000887566">
    <property type="component" value="Unplaced"/>
</dbReference>
<evidence type="ECO:0000259" key="2">
    <source>
        <dbReference type="PROSITE" id="PS50948"/>
    </source>
</evidence>
<keyword evidence="3" id="KW-1185">Reference proteome</keyword>
<sequence length="363" mass="40591">MLTLKIVNTTCRNWLPKLKILAVLACVVVRVAAEDYAENNDWSKTDNPWLYHQCAMYIQKYDKEAVVVASVASNETKPPPLIALAAKMENKSQVEGSAVEEWLRPNEPSATFDSEQSSSSSSSSSSLSAMSAMANVSAESSSSDCDTFTAEPFTQLSGCMEIGAYGDQNGAFSREACLNQCLRDANCRAIQYGSEECPHECRLYAFKVGDQTPYGECRLLKDNIRQLWDVHVLNSRCERRPTEAPESTCVVEMQQFWPGIGSSFELVGCGEQSEQFTSPMSEHFSQAECMRMCLTRTWCRTLLVEGRRCTGLSYDVEQLEAHAIRECSGKSDDEVRNAQCRLQRPKKRRTVRSKLFSKSCSTI</sequence>
<dbReference type="PROSITE" id="PS50948">
    <property type="entry name" value="PAN"/>
    <property type="match status" value="1"/>
</dbReference>
<feature type="signal peptide" evidence="1">
    <location>
        <begin position="1"/>
        <end position="33"/>
    </location>
</feature>
<dbReference type="WBParaSite" id="PSAMB.scaffold8225size6477.g31121.t1">
    <property type="protein sequence ID" value="PSAMB.scaffold8225size6477.g31121.t1"/>
    <property type="gene ID" value="PSAMB.scaffold8225size6477.g31121"/>
</dbReference>
<evidence type="ECO:0000313" key="3">
    <source>
        <dbReference type="Proteomes" id="UP000887566"/>
    </source>
</evidence>
<reference evidence="4" key="1">
    <citation type="submission" date="2022-11" db="UniProtKB">
        <authorList>
            <consortium name="WormBaseParasite"/>
        </authorList>
    </citation>
    <scope>IDENTIFICATION</scope>
</reference>
<protein>
    <submittedName>
        <fullName evidence="4">Apple domain-containing protein</fullName>
    </submittedName>
</protein>
<keyword evidence="1" id="KW-0732">Signal</keyword>
<feature type="chain" id="PRO_5037424776" evidence="1">
    <location>
        <begin position="34"/>
        <end position="363"/>
    </location>
</feature>
<dbReference type="InterPro" id="IPR003609">
    <property type="entry name" value="Pan_app"/>
</dbReference>